<reference evidence="3" key="1">
    <citation type="submission" date="2022-11" db="UniProtKB">
        <authorList>
            <consortium name="WormBaseParasite"/>
        </authorList>
    </citation>
    <scope>IDENTIFICATION</scope>
</reference>
<evidence type="ECO:0000256" key="1">
    <source>
        <dbReference type="SAM" id="MobiDB-lite"/>
    </source>
</evidence>
<evidence type="ECO:0000313" key="3">
    <source>
        <dbReference type="WBParaSite" id="PSAMB.scaffold223size64209.g3522.t1"/>
    </source>
</evidence>
<feature type="region of interest" description="Disordered" evidence="1">
    <location>
        <begin position="146"/>
        <end position="172"/>
    </location>
</feature>
<sequence length="263" mass="27856">MCHQIGGERLLKVANDGARRERGAIDGRASGWSELKSAAAGRRSVSDGLFGGHKSAARSTSKRRRTERGHDGSPSSGDGCCRAGICTATDGHSSAPLGEALSSRGGQSDLICGSSVGRVMRVVGPMRRDDSTCCWPSIATMIETSPSENRPVEGRAGRTGRSRCDAATANPVQSGGGWGWRKMAFWPVPPRGLYAAPPPRTKFTTERRRRERDASARARAAIGRVAASANGEGGVFDSLRPAACILHERLPSDNRDAFQSAKP</sequence>
<feature type="region of interest" description="Disordered" evidence="1">
    <location>
        <begin position="12"/>
        <end position="77"/>
    </location>
</feature>
<organism evidence="2 3">
    <name type="scientific">Plectus sambesii</name>
    <dbReference type="NCBI Taxonomy" id="2011161"/>
    <lineage>
        <taxon>Eukaryota</taxon>
        <taxon>Metazoa</taxon>
        <taxon>Ecdysozoa</taxon>
        <taxon>Nematoda</taxon>
        <taxon>Chromadorea</taxon>
        <taxon>Plectida</taxon>
        <taxon>Plectina</taxon>
        <taxon>Plectoidea</taxon>
        <taxon>Plectidae</taxon>
        <taxon>Plectus</taxon>
    </lineage>
</organism>
<proteinExistence type="predicted"/>
<feature type="region of interest" description="Disordered" evidence="1">
    <location>
        <begin position="196"/>
        <end position="217"/>
    </location>
</feature>
<dbReference type="WBParaSite" id="PSAMB.scaffold223size64209.g3522.t1">
    <property type="protein sequence ID" value="PSAMB.scaffold223size64209.g3522.t1"/>
    <property type="gene ID" value="PSAMB.scaffold223size64209.g3522"/>
</dbReference>
<name>A0A914VNH7_9BILA</name>
<dbReference type="AlphaFoldDB" id="A0A914VNH7"/>
<dbReference type="Proteomes" id="UP000887566">
    <property type="component" value="Unplaced"/>
</dbReference>
<protein>
    <submittedName>
        <fullName evidence="3">Uncharacterized protein</fullName>
    </submittedName>
</protein>
<feature type="compositionally biased region" description="Basic and acidic residues" evidence="1">
    <location>
        <begin position="203"/>
        <end position="216"/>
    </location>
</feature>
<accession>A0A914VNH7</accession>
<keyword evidence="2" id="KW-1185">Reference proteome</keyword>
<evidence type="ECO:0000313" key="2">
    <source>
        <dbReference type="Proteomes" id="UP000887566"/>
    </source>
</evidence>